<gene>
    <name evidence="3" type="ORF">BCF44_14412</name>
</gene>
<evidence type="ECO:0000313" key="3">
    <source>
        <dbReference type="EMBL" id="REH17836.1"/>
    </source>
</evidence>
<name>A0A3E0G595_9PSEU</name>
<keyword evidence="4" id="KW-1185">Reference proteome</keyword>
<dbReference type="GO" id="GO:0019748">
    <property type="term" value="P:secondary metabolic process"/>
    <property type="evidence" value="ECO:0007669"/>
    <property type="project" value="TreeGrafter"/>
</dbReference>
<dbReference type="OrthoDB" id="8673173at2"/>
<accession>A0A3E0G595</accession>
<comment type="caution">
    <text evidence="3">The sequence shown here is derived from an EMBL/GenBank/DDBJ whole genome shotgun (WGS) entry which is preliminary data.</text>
</comment>
<dbReference type="AlphaFoldDB" id="A0A3E0G595"/>
<dbReference type="GO" id="GO:0005829">
    <property type="term" value="C:cytosol"/>
    <property type="evidence" value="ECO:0007669"/>
    <property type="project" value="TreeGrafter"/>
</dbReference>
<dbReference type="Proteomes" id="UP000256269">
    <property type="component" value="Unassembled WGS sequence"/>
</dbReference>
<evidence type="ECO:0000256" key="1">
    <source>
        <dbReference type="ARBA" id="ARBA00023239"/>
    </source>
</evidence>
<dbReference type="PANTHER" id="PTHR21240">
    <property type="entry name" value="2-AMINO-3-CARBOXYLMUCONATE-6-SEMIALDEHYDE DECARBOXYLASE"/>
    <property type="match status" value="1"/>
</dbReference>
<dbReference type="GO" id="GO:0016831">
    <property type="term" value="F:carboxy-lyase activity"/>
    <property type="evidence" value="ECO:0007669"/>
    <property type="project" value="InterPro"/>
</dbReference>
<dbReference type="SUPFAM" id="SSF51556">
    <property type="entry name" value="Metallo-dependent hydrolases"/>
    <property type="match status" value="1"/>
</dbReference>
<keyword evidence="1" id="KW-0456">Lyase</keyword>
<evidence type="ECO:0000259" key="2">
    <source>
        <dbReference type="Pfam" id="PF04909"/>
    </source>
</evidence>
<dbReference type="Gene3D" id="3.20.20.140">
    <property type="entry name" value="Metal-dependent hydrolases"/>
    <property type="match status" value="1"/>
</dbReference>
<dbReference type="InterPro" id="IPR032465">
    <property type="entry name" value="ACMSD"/>
</dbReference>
<proteinExistence type="predicted"/>
<dbReference type="PANTHER" id="PTHR21240:SF30">
    <property type="entry name" value="AMIDOHYDROLASE-RELATED DOMAIN-CONTAINING PROTEIN-RELATED"/>
    <property type="match status" value="1"/>
</dbReference>
<dbReference type="GO" id="GO:0016787">
    <property type="term" value="F:hydrolase activity"/>
    <property type="evidence" value="ECO:0007669"/>
    <property type="project" value="InterPro"/>
</dbReference>
<protein>
    <recommendedName>
        <fullName evidence="2">Amidohydrolase-related domain-containing protein</fullName>
    </recommendedName>
</protein>
<evidence type="ECO:0000313" key="4">
    <source>
        <dbReference type="Proteomes" id="UP000256269"/>
    </source>
</evidence>
<dbReference type="InterPro" id="IPR032466">
    <property type="entry name" value="Metal_Hydrolase"/>
</dbReference>
<sequence>MTRIVALEEHYATPDLLAATGMDLSWLPMAPEQRLLDVAEDRLADMDAAGIDVQVLSAVGPGVQELPDEVAVPLARDLNTRLHKDIAARPDRFAAFATLPTGNPDAAAAELEHAVTELGFVGALINGTTHGLFLDHPDHTAVLETAARLGVPIYLHPGTPPAPVLGAYYGGLPPLVGRMLATAGYGWHYETSLHALRLITAGVFDRHPDLKIILGHLGEGLPFHAQRVDEMLNPLTANLSKPVAAYLQQNFWITTSGYYYDGPFQLARRIFGDDRILFSVDYPFSDNTVSTRWLSGLALDPAIREKIAHANADRLLGLPSRG</sequence>
<dbReference type="InterPro" id="IPR006680">
    <property type="entry name" value="Amidohydro-rel"/>
</dbReference>
<dbReference type="RefSeq" id="WP_116182412.1">
    <property type="nucleotide sequence ID" value="NZ_CP144375.1"/>
</dbReference>
<reference evidence="3 4" key="1">
    <citation type="submission" date="2018-08" db="EMBL/GenBank/DDBJ databases">
        <title>Genomic Encyclopedia of Archaeal and Bacterial Type Strains, Phase II (KMG-II): from individual species to whole genera.</title>
        <authorList>
            <person name="Goeker M."/>
        </authorList>
    </citation>
    <scope>NUCLEOTIDE SEQUENCE [LARGE SCALE GENOMIC DNA]</scope>
    <source>
        <strain evidence="3 4">DSM 45791</strain>
    </source>
</reference>
<feature type="domain" description="Amidohydrolase-related" evidence="2">
    <location>
        <begin position="39"/>
        <end position="318"/>
    </location>
</feature>
<dbReference type="Pfam" id="PF04909">
    <property type="entry name" value="Amidohydro_2"/>
    <property type="match status" value="1"/>
</dbReference>
<organism evidence="3 4">
    <name type="scientific">Kutzneria buriramensis</name>
    <dbReference type="NCBI Taxonomy" id="1045776"/>
    <lineage>
        <taxon>Bacteria</taxon>
        <taxon>Bacillati</taxon>
        <taxon>Actinomycetota</taxon>
        <taxon>Actinomycetes</taxon>
        <taxon>Pseudonocardiales</taxon>
        <taxon>Pseudonocardiaceae</taxon>
        <taxon>Kutzneria</taxon>
    </lineage>
</organism>
<dbReference type="EMBL" id="QUNO01000044">
    <property type="protein sequence ID" value="REH17836.1"/>
    <property type="molecule type" value="Genomic_DNA"/>
</dbReference>